<evidence type="ECO:0000313" key="10">
    <source>
        <dbReference type="EMBL" id="KAI1706014.1"/>
    </source>
</evidence>
<feature type="transmembrane region" description="Helical" evidence="9">
    <location>
        <begin position="184"/>
        <end position="209"/>
    </location>
</feature>
<keyword evidence="4 9" id="KW-0812">Transmembrane</keyword>
<dbReference type="Pfam" id="PF00822">
    <property type="entry name" value="PMP22_Claudin"/>
    <property type="match status" value="1"/>
</dbReference>
<dbReference type="EMBL" id="JAKKPZ010000051">
    <property type="protein sequence ID" value="KAI1706014.1"/>
    <property type="molecule type" value="Genomic_DNA"/>
</dbReference>
<dbReference type="Proteomes" id="UP001201812">
    <property type="component" value="Unassembled WGS sequence"/>
</dbReference>
<proteinExistence type="inferred from homology"/>
<evidence type="ECO:0000256" key="5">
    <source>
        <dbReference type="ARBA" id="ARBA00022949"/>
    </source>
</evidence>
<comment type="subcellular location">
    <subcellularLocation>
        <location evidence="2">Cell junction</location>
    </subcellularLocation>
    <subcellularLocation>
        <location evidence="1">Membrane</location>
        <topology evidence="1">Multi-pass membrane protein</topology>
    </subcellularLocation>
</comment>
<feature type="compositionally biased region" description="Low complexity" evidence="8">
    <location>
        <begin position="44"/>
        <end position="60"/>
    </location>
</feature>
<feature type="region of interest" description="Disordered" evidence="8">
    <location>
        <begin position="1"/>
        <end position="62"/>
    </location>
</feature>
<evidence type="ECO:0000256" key="8">
    <source>
        <dbReference type="SAM" id="MobiDB-lite"/>
    </source>
</evidence>
<keyword evidence="6 9" id="KW-1133">Transmembrane helix</keyword>
<protein>
    <submittedName>
        <fullName evidence="10">PMP-22/EMP/MP20/Claudin family domain-containing protein</fullName>
    </submittedName>
</protein>
<evidence type="ECO:0000256" key="7">
    <source>
        <dbReference type="ARBA" id="ARBA00023136"/>
    </source>
</evidence>
<keyword evidence="5" id="KW-0965">Cell junction</keyword>
<dbReference type="InterPro" id="IPR015664">
    <property type="entry name" value="P53_induced"/>
</dbReference>
<evidence type="ECO:0000256" key="9">
    <source>
        <dbReference type="SAM" id="Phobius"/>
    </source>
</evidence>
<dbReference type="GO" id="GO:0098609">
    <property type="term" value="P:cell-cell adhesion"/>
    <property type="evidence" value="ECO:0007669"/>
    <property type="project" value="TreeGrafter"/>
</dbReference>
<sequence>MSSDPLLATRAQAQRNRKAERDRLGLYQGSSLLRKVSPQSSRKPLLSQPTPSLQSSAASPNTSLNDTGGFEDYKWHSRVPRQAPPAVVPAAELGNTKSSKMNAQMTTIETVTVVRPLKVISLICLVVSLILLLFSLFTDYWLKTHSFHTGLFRECVEDISGAGLNPVPFGPAPGHCQPPSRNSAFITVVAVMIIVAAVSSLLAMIANLLGLNSNDLHRKYVFYKVATYMVLLAVLCELLSLVGFPVVFFFSMNEYGVRNWEFDWSYGVAWGAMLFSFGASLLLICDKEHEEVYHKEKTIYNPPQEFA</sequence>
<evidence type="ECO:0000256" key="1">
    <source>
        <dbReference type="ARBA" id="ARBA00004141"/>
    </source>
</evidence>
<evidence type="ECO:0000256" key="4">
    <source>
        <dbReference type="ARBA" id="ARBA00022692"/>
    </source>
</evidence>
<dbReference type="InterPro" id="IPR004031">
    <property type="entry name" value="PMP22/EMP/MP20/Claudin"/>
</dbReference>
<evidence type="ECO:0000256" key="3">
    <source>
        <dbReference type="ARBA" id="ARBA00008691"/>
    </source>
</evidence>
<feature type="transmembrane region" description="Helical" evidence="9">
    <location>
        <begin position="119"/>
        <end position="142"/>
    </location>
</feature>
<dbReference type="GO" id="GO:0005911">
    <property type="term" value="C:cell-cell junction"/>
    <property type="evidence" value="ECO:0007669"/>
    <property type="project" value="TreeGrafter"/>
</dbReference>
<dbReference type="PANTHER" id="PTHR14399">
    <property type="entry name" value="P53-INDUCED PROTEIN RELATED"/>
    <property type="match status" value="1"/>
</dbReference>
<reference evidence="10" key="1">
    <citation type="submission" date="2022-01" db="EMBL/GenBank/DDBJ databases">
        <title>Genome Sequence Resource for Two Populations of Ditylenchus destructor, the Migratory Endoparasitic Phytonematode.</title>
        <authorList>
            <person name="Zhang H."/>
            <person name="Lin R."/>
            <person name="Xie B."/>
        </authorList>
    </citation>
    <scope>NUCLEOTIDE SEQUENCE</scope>
    <source>
        <strain evidence="10">BazhouSP</strain>
    </source>
</reference>
<evidence type="ECO:0000313" key="11">
    <source>
        <dbReference type="Proteomes" id="UP001201812"/>
    </source>
</evidence>
<feature type="transmembrane region" description="Helical" evidence="9">
    <location>
        <begin position="221"/>
        <end position="252"/>
    </location>
</feature>
<dbReference type="FunFam" id="1.20.140.150:FF:000028">
    <property type="entry name" value="Uncharacterized protein, isoform A"/>
    <property type="match status" value="1"/>
</dbReference>
<evidence type="ECO:0000256" key="2">
    <source>
        <dbReference type="ARBA" id="ARBA00004282"/>
    </source>
</evidence>
<gene>
    <name evidence="10" type="ORF">DdX_13241</name>
</gene>
<comment type="caution">
    <text evidence="10">The sequence shown here is derived from an EMBL/GenBank/DDBJ whole genome shotgun (WGS) entry which is preliminary data.</text>
</comment>
<feature type="transmembrane region" description="Helical" evidence="9">
    <location>
        <begin position="264"/>
        <end position="285"/>
    </location>
</feature>
<organism evidence="10 11">
    <name type="scientific">Ditylenchus destructor</name>
    <dbReference type="NCBI Taxonomy" id="166010"/>
    <lineage>
        <taxon>Eukaryota</taxon>
        <taxon>Metazoa</taxon>
        <taxon>Ecdysozoa</taxon>
        <taxon>Nematoda</taxon>
        <taxon>Chromadorea</taxon>
        <taxon>Rhabditida</taxon>
        <taxon>Tylenchina</taxon>
        <taxon>Tylenchomorpha</taxon>
        <taxon>Sphaerularioidea</taxon>
        <taxon>Anguinidae</taxon>
        <taxon>Anguininae</taxon>
        <taxon>Ditylenchus</taxon>
    </lineage>
</organism>
<accession>A0AAD4MWT7</accession>
<dbReference type="GO" id="GO:0016020">
    <property type="term" value="C:membrane"/>
    <property type="evidence" value="ECO:0007669"/>
    <property type="project" value="UniProtKB-SubCell"/>
</dbReference>
<dbReference type="AlphaFoldDB" id="A0AAD4MWT7"/>
<dbReference type="PANTHER" id="PTHR14399:SF5">
    <property type="entry name" value="CELL JUNCTION PROTEIN VAB-9"/>
    <property type="match status" value="1"/>
</dbReference>
<evidence type="ECO:0000256" key="6">
    <source>
        <dbReference type="ARBA" id="ARBA00022989"/>
    </source>
</evidence>
<dbReference type="Gene3D" id="1.20.140.150">
    <property type="match status" value="1"/>
</dbReference>
<name>A0AAD4MWT7_9BILA</name>
<comment type="similarity">
    <text evidence="3">Belongs to the TMEM47 family.</text>
</comment>
<keyword evidence="7 9" id="KW-0472">Membrane</keyword>
<keyword evidence="11" id="KW-1185">Reference proteome</keyword>